<dbReference type="GO" id="GO:0016746">
    <property type="term" value="F:acyltransferase activity"/>
    <property type="evidence" value="ECO:0007669"/>
    <property type="project" value="UniProtKB-KW"/>
</dbReference>
<proteinExistence type="inferred from homology"/>
<dbReference type="Proteomes" id="UP001175001">
    <property type="component" value="Unassembled WGS sequence"/>
</dbReference>
<reference evidence="4" key="1">
    <citation type="submission" date="2023-06" db="EMBL/GenBank/DDBJ databases">
        <title>Multi-omics analyses reveal the molecular pathogenesis toolkit of Lasiodiplodia hormozganensis, a cross-kingdom pathogen.</title>
        <authorList>
            <person name="Felix C."/>
            <person name="Meneses R."/>
            <person name="Goncalves M.F.M."/>
            <person name="Tilleman L."/>
            <person name="Duarte A.S."/>
            <person name="Jorrin-Novo J.V."/>
            <person name="Van De Peer Y."/>
            <person name="Deforce D."/>
            <person name="Van Nieuwerburgh F."/>
            <person name="Esteves A.C."/>
            <person name="Alves A."/>
        </authorList>
    </citation>
    <scope>NUCLEOTIDE SEQUENCE</scope>
    <source>
        <strain evidence="4">CBS 339.90</strain>
    </source>
</reference>
<keyword evidence="2" id="KW-0378">Hydrolase</keyword>
<keyword evidence="4" id="KW-0012">Acyltransferase</keyword>
<dbReference type="EMBL" id="JAUJDW010000003">
    <property type="protein sequence ID" value="KAK0663559.1"/>
    <property type="molecule type" value="Genomic_DNA"/>
</dbReference>
<name>A0AA40D7Y4_9PEZI</name>
<dbReference type="GO" id="GO:0016787">
    <property type="term" value="F:hydrolase activity"/>
    <property type="evidence" value="ECO:0007669"/>
    <property type="project" value="UniProtKB-KW"/>
</dbReference>
<dbReference type="AlphaFoldDB" id="A0AA40D7Y4"/>
<dbReference type="Pfam" id="PF00144">
    <property type="entry name" value="Beta-lactamase"/>
    <property type="match status" value="1"/>
</dbReference>
<dbReference type="InterPro" id="IPR050789">
    <property type="entry name" value="Diverse_Enzym_Activities"/>
</dbReference>
<comment type="caution">
    <text evidence="4">The sequence shown here is derived from an EMBL/GenBank/DDBJ whole genome shotgun (WGS) entry which is preliminary data.</text>
</comment>
<evidence type="ECO:0000259" key="3">
    <source>
        <dbReference type="Pfam" id="PF00144"/>
    </source>
</evidence>
<protein>
    <submittedName>
        <fullName evidence="4">Acyltransferase mokF</fullName>
    </submittedName>
</protein>
<dbReference type="PANTHER" id="PTHR43283:SF17">
    <property type="entry name" value="(LOVD), PUTATIVE (AFU_ORTHOLOGUE AFUA_5G00920)-RELATED"/>
    <property type="match status" value="1"/>
</dbReference>
<feature type="domain" description="Beta-lactamase-related" evidence="3">
    <location>
        <begin position="29"/>
        <end position="378"/>
    </location>
</feature>
<dbReference type="SUPFAM" id="SSF56601">
    <property type="entry name" value="beta-lactamase/transpeptidase-like"/>
    <property type="match status" value="1"/>
</dbReference>
<dbReference type="InterPro" id="IPR001466">
    <property type="entry name" value="Beta-lactam-related"/>
</dbReference>
<dbReference type="PANTHER" id="PTHR43283">
    <property type="entry name" value="BETA-LACTAMASE-RELATED"/>
    <property type="match status" value="1"/>
</dbReference>
<dbReference type="InterPro" id="IPR012338">
    <property type="entry name" value="Beta-lactam/transpept-like"/>
</dbReference>
<evidence type="ECO:0000256" key="2">
    <source>
        <dbReference type="ARBA" id="ARBA00022801"/>
    </source>
</evidence>
<evidence type="ECO:0000313" key="5">
    <source>
        <dbReference type="Proteomes" id="UP001175001"/>
    </source>
</evidence>
<comment type="similarity">
    <text evidence="1">Belongs to the class-A beta-lactamase family.</text>
</comment>
<keyword evidence="5" id="KW-1185">Reference proteome</keyword>
<evidence type="ECO:0000313" key="4">
    <source>
        <dbReference type="EMBL" id="KAK0663559.1"/>
    </source>
</evidence>
<gene>
    <name evidence="4" type="primary">mokF</name>
    <name evidence="4" type="ORF">DIS24_g1120</name>
</gene>
<accession>A0AA40D7Y4</accession>
<keyword evidence="4" id="KW-0808">Transferase</keyword>
<evidence type="ECO:0000256" key="1">
    <source>
        <dbReference type="ARBA" id="ARBA00009009"/>
    </source>
</evidence>
<dbReference type="Gene3D" id="3.40.710.10">
    <property type="entry name" value="DD-peptidase/beta-lactamase superfamily"/>
    <property type="match status" value="1"/>
</dbReference>
<sequence>MESFNSTVATFLNPQGPDALPLPRVSFGAVNRSGTFKYLKTFGDDAQPGHNADPSDDVDVLWTIASSTKFITTIAALQCVDKGLLTLDGDIGDILPEWKNPKILTGFTESDEPIFVPAKNTVTLRRLLSHNSGIAYAFESPTLQKYQELRGPQPHPTTVKEAYELFLVEEPGTKWMYSPGMDWAGLMIERVTNLPLGAYMQQHIFTPLSLSPDSILYHPDRHPSLLARQAATFRRDATTGSVLNRIPDPSLPTADDFGGGGLVATAPALLAIYAAILRCNTDNDDDGGENGRILSAAMVDEIFSPQLSPQSRNGLASIENVDPGALCGVPRGAAIQYGLGGLLNLEDVEGGRRRKRGSIAWSGMRNYYFWIDREGGVAGLQAMHMLPCGDEKTVELLNAFERAVYAAVGAEPGRE</sequence>
<organism evidence="4 5">
    <name type="scientific">Lasiodiplodia hormozganensis</name>
    <dbReference type="NCBI Taxonomy" id="869390"/>
    <lineage>
        <taxon>Eukaryota</taxon>
        <taxon>Fungi</taxon>
        <taxon>Dikarya</taxon>
        <taxon>Ascomycota</taxon>
        <taxon>Pezizomycotina</taxon>
        <taxon>Dothideomycetes</taxon>
        <taxon>Dothideomycetes incertae sedis</taxon>
        <taxon>Botryosphaeriales</taxon>
        <taxon>Botryosphaeriaceae</taxon>
        <taxon>Lasiodiplodia</taxon>
    </lineage>
</organism>